<reference evidence="9 10" key="1">
    <citation type="submission" date="2020-08" db="EMBL/GenBank/DDBJ databases">
        <title>Genome public.</title>
        <authorList>
            <person name="Liu C."/>
            <person name="Sun Q."/>
        </authorList>
    </citation>
    <scope>NUCLEOTIDE SEQUENCE [LARGE SCALE GENOMIC DNA]</scope>
    <source>
        <strain evidence="9 10">BX0805</strain>
    </source>
</reference>
<evidence type="ECO:0000256" key="2">
    <source>
        <dbReference type="ARBA" id="ARBA00022729"/>
    </source>
</evidence>
<keyword evidence="5" id="KW-0573">Peptidoglycan synthesis</keyword>
<name>A0ABR7I8H2_9FIRM</name>
<feature type="domain" description="Peptidase S11 D-alanyl-D-alanine carboxypeptidase A N-terminal" evidence="8">
    <location>
        <begin position="67"/>
        <end position="293"/>
    </location>
</feature>
<keyword evidence="9" id="KW-0645">Protease</keyword>
<keyword evidence="9" id="KW-0121">Carboxypeptidase</keyword>
<accession>A0ABR7I8H2</accession>
<dbReference type="GO" id="GO:0004180">
    <property type="term" value="F:carboxypeptidase activity"/>
    <property type="evidence" value="ECO:0007669"/>
    <property type="project" value="UniProtKB-KW"/>
</dbReference>
<evidence type="ECO:0000256" key="3">
    <source>
        <dbReference type="ARBA" id="ARBA00022801"/>
    </source>
</evidence>
<evidence type="ECO:0000256" key="6">
    <source>
        <dbReference type="ARBA" id="ARBA00023316"/>
    </source>
</evidence>
<evidence type="ECO:0000256" key="4">
    <source>
        <dbReference type="ARBA" id="ARBA00022960"/>
    </source>
</evidence>
<comment type="similarity">
    <text evidence="1 7">Belongs to the peptidase S11 family.</text>
</comment>
<dbReference type="PANTHER" id="PTHR21581">
    <property type="entry name" value="D-ALANYL-D-ALANINE CARBOXYPEPTIDASE"/>
    <property type="match status" value="1"/>
</dbReference>
<dbReference type="PRINTS" id="PR00725">
    <property type="entry name" value="DADACBPTASE1"/>
</dbReference>
<keyword evidence="10" id="KW-1185">Reference proteome</keyword>
<evidence type="ECO:0000313" key="10">
    <source>
        <dbReference type="Proteomes" id="UP000621540"/>
    </source>
</evidence>
<dbReference type="Gene3D" id="3.40.710.10">
    <property type="entry name" value="DD-peptidase/beta-lactamase superfamily"/>
    <property type="match status" value="1"/>
</dbReference>
<comment type="caution">
    <text evidence="9">The sequence shown here is derived from an EMBL/GenBank/DDBJ whole genome shotgun (WGS) entry which is preliminary data.</text>
</comment>
<dbReference type="Pfam" id="PF00768">
    <property type="entry name" value="Peptidase_S11"/>
    <property type="match status" value="1"/>
</dbReference>
<gene>
    <name evidence="9" type="ORF">H8Z76_04175</name>
</gene>
<keyword evidence="6" id="KW-0961">Cell wall biogenesis/degradation</keyword>
<evidence type="ECO:0000256" key="1">
    <source>
        <dbReference type="ARBA" id="ARBA00007164"/>
    </source>
</evidence>
<dbReference type="PANTHER" id="PTHR21581:SF33">
    <property type="entry name" value="D-ALANYL-D-ALANINE CARBOXYPEPTIDASE DACB"/>
    <property type="match status" value="1"/>
</dbReference>
<dbReference type="Proteomes" id="UP000621540">
    <property type="component" value="Unassembled WGS sequence"/>
</dbReference>
<protein>
    <submittedName>
        <fullName evidence="9">D-alanyl-D-alanine carboxypeptidase</fullName>
    </submittedName>
</protein>
<organism evidence="9 10">
    <name type="scientific">Roseburia yibonii</name>
    <dbReference type="NCBI Taxonomy" id="2763063"/>
    <lineage>
        <taxon>Bacteria</taxon>
        <taxon>Bacillati</taxon>
        <taxon>Bacillota</taxon>
        <taxon>Clostridia</taxon>
        <taxon>Lachnospirales</taxon>
        <taxon>Lachnospiraceae</taxon>
        <taxon>Roseburia</taxon>
    </lineage>
</organism>
<dbReference type="SUPFAM" id="SSF56601">
    <property type="entry name" value="beta-lactamase/transpeptidase-like"/>
    <property type="match status" value="1"/>
</dbReference>
<dbReference type="EMBL" id="JACOQH010000002">
    <property type="protein sequence ID" value="MBC5753234.1"/>
    <property type="molecule type" value="Genomic_DNA"/>
</dbReference>
<proteinExistence type="inferred from homology"/>
<dbReference type="InterPro" id="IPR012338">
    <property type="entry name" value="Beta-lactam/transpept-like"/>
</dbReference>
<evidence type="ECO:0000256" key="5">
    <source>
        <dbReference type="ARBA" id="ARBA00022984"/>
    </source>
</evidence>
<dbReference type="InterPro" id="IPR001967">
    <property type="entry name" value="Peptidase_S11_N"/>
</dbReference>
<evidence type="ECO:0000256" key="7">
    <source>
        <dbReference type="RuleBase" id="RU004016"/>
    </source>
</evidence>
<keyword evidence="4" id="KW-0133">Cell shape</keyword>
<keyword evidence="2" id="KW-0732">Signal</keyword>
<dbReference type="InterPro" id="IPR018044">
    <property type="entry name" value="Peptidase_S11"/>
</dbReference>
<keyword evidence="3" id="KW-0378">Hydrolase</keyword>
<sequence>MSGCGNKAAEIKNPYPVYSTAVTDSLIAASGEGSNVLSYFATNLCVGGLENTGLENTDEQVCEGAGLFNTATHEIPYAKNIYEQLYPASTTKILTCYLALQYGNLDDVVTVSQDAANMASDSSVCGLKAGDQITLRDLLYGLMMRSGNDAAVAIAEYISGDTDTFAGLMNTTAASLGATGSHFVNPNGLPDDNHYTTVYDLYLIFNAAIQNETFLEILKTTDYTANYTDAAGTPVSQEWTSTNKYLAGTETAPDGITVLGGKTGTTGEAGYCLVLLSQNASGQNLISIVLKADCRDNLYLLMNEMLRQYGN</sequence>
<evidence type="ECO:0000313" key="9">
    <source>
        <dbReference type="EMBL" id="MBC5753234.1"/>
    </source>
</evidence>
<evidence type="ECO:0000259" key="8">
    <source>
        <dbReference type="Pfam" id="PF00768"/>
    </source>
</evidence>